<evidence type="ECO:0000313" key="1">
    <source>
        <dbReference type="EMBL" id="EDQ85025.1"/>
    </source>
</evidence>
<dbReference type="Proteomes" id="UP000001357">
    <property type="component" value="Unassembled WGS sequence"/>
</dbReference>
<evidence type="ECO:0000313" key="2">
    <source>
        <dbReference type="Proteomes" id="UP000001357"/>
    </source>
</evidence>
<protein>
    <submittedName>
        <fullName evidence="1">Uncharacterized protein</fullName>
    </submittedName>
</protein>
<reference evidence="1 2" key="1">
    <citation type="journal article" date="2008" name="Nature">
        <title>The genome of the choanoflagellate Monosiga brevicollis and the origin of metazoans.</title>
        <authorList>
            <consortium name="JGI Sequencing"/>
            <person name="King N."/>
            <person name="Westbrook M.J."/>
            <person name="Young S.L."/>
            <person name="Kuo A."/>
            <person name="Abedin M."/>
            <person name="Chapman J."/>
            <person name="Fairclough S."/>
            <person name="Hellsten U."/>
            <person name="Isogai Y."/>
            <person name="Letunic I."/>
            <person name="Marr M."/>
            <person name="Pincus D."/>
            <person name="Putnam N."/>
            <person name="Rokas A."/>
            <person name="Wright K.J."/>
            <person name="Zuzow R."/>
            <person name="Dirks W."/>
            <person name="Good M."/>
            <person name="Goodstein D."/>
            <person name="Lemons D."/>
            <person name="Li W."/>
            <person name="Lyons J.B."/>
            <person name="Morris A."/>
            <person name="Nichols S."/>
            <person name="Richter D.J."/>
            <person name="Salamov A."/>
            <person name="Bork P."/>
            <person name="Lim W.A."/>
            <person name="Manning G."/>
            <person name="Miller W.T."/>
            <person name="McGinnis W."/>
            <person name="Shapiro H."/>
            <person name="Tjian R."/>
            <person name="Grigoriev I.V."/>
            <person name="Rokhsar D."/>
        </authorList>
    </citation>
    <scope>NUCLEOTIDE SEQUENCE [LARGE SCALE GENOMIC DNA]</scope>
    <source>
        <strain evidence="2">MX1 / ATCC 50154</strain>
    </source>
</reference>
<keyword evidence="2" id="KW-1185">Reference proteome</keyword>
<dbReference type="EMBL" id="CH991578">
    <property type="protein sequence ID" value="EDQ85025.1"/>
    <property type="molecule type" value="Genomic_DNA"/>
</dbReference>
<organism evidence="1 2">
    <name type="scientific">Monosiga brevicollis</name>
    <name type="common">Choanoflagellate</name>
    <dbReference type="NCBI Taxonomy" id="81824"/>
    <lineage>
        <taxon>Eukaryota</taxon>
        <taxon>Choanoflagellata</taxon>
        <taxon>Craspedida</taxon>
        <taxon>Salpingoecidae</taxon>
        <taxon>Monosiga</taxon>
    </lineage>
</organism>
<dbReference type="GeneID" id="5895398"/>
<dbReference type="KEGG" id="mbr:MONBRDRAFT_12277"/>
<sequence>MALFPDARCVLPARYSEPVPFGPSVWETIVGSAPPADTLGAVSKVSVPARAPETRAQYEACRDSWPCTFRENKSIGRALDLPNVLTPSTRQPSCGSHTLGLTPRRCHGAPKRKPSFTACRCAMALVHSRVQRAVFQWPNATGSFASHFMMHAHPGLNHRFDVYELGTCA</sequence>
<dbReference type="RefSeq" id="XP_001750195.1">
    <property type="nucleotide sequence ID" value="XM_001750143.1"/>
</dbReference>
<proteinExistence type="predicted"/>
<dbReference type="InParanoid" id="A9VBS0"/>
<gene>
    <name evidence="1" type="ORF">MONBRDRAFT_12277</name>
</gene>
<dbReference type="STRING" id="81824.A9VBS0"/>
<accession>A9VBS0</accession>
<name>A9VBS0_MONBE</name>
<dbReference type="Gene3D" id="3.40.140.10">
    <property type="entry name" value="Cytidine Deaminase, domain 2"/>
    <property type="match status" value="1"/>
</dbReference>
<dbReference type="AlphaFoldDB" id="A9VBS0"/>